<name>A0A8G1ECF2_9RHOB</name>
<evidence type="ECO:0000256" key="4">
    <source>
        <dbReference type="ARBA" id="ARBA00022553"/>
    </source>
</evidence>
<dbReference type="InterPro" id="IPR049552">
    <property type="entry name" value="PKS_DH_N"/>
</dbReference>
<dbReference type="InterPro" id="IPR020807">
    <property type="entry name" value="PKS_DH"/>
</dbReference>
<keyword evidence="5" id="KW-0808">Transferase</keyword>
<dbReference type="InterPro" id="IPR001031">
    <property type="entry name" value="Thioesterase"/>
</dbReference>
<dbReference type="GO" id="GO:0016491">
    <property type="term" value="F:oxidoreductase activity"/>
    <property type="evidence" value="ECO:0007669"/>
    <property type="project" value="UniProtKB-KW"/>
</dbReference>
<evidence type="ECO:0000256" key="15">
    <source>
        <dbReference type="ARBA" id="ARBA00058455"/>
    </source>
</evidence>
<comment type="catalytic activity">
    <reaction evidence="14">
        <text>icosanoyl-[(phenol)carboxyphthiodiolenone synthase] + 2 (S)-methylmalonyl-CoA + 3 malonyl-CoA + 5 NADPH + 10 H(+) = C32-carboxyphthiodiolenone-[(phenol)carboxyphthiodiolenone synthase] + 5 CO2 + 5 NADP(+) + 5 CoA + 2 H2O</text>
        <dbReference type="Rhea" id="RHEA:57748"/>
        <dbReference type="Rhea" id="RHEA-COMP:14985"/>
        <dbReference type="Rhea" id="RHEA-COMP:14986"/>
        <dbReference type="ChEBI" id="CHEBI:15377"/>
        <dbReference type="ChEBI" id="CHEBI:15378"/>
        <dbReference type="ChEBI" id="CHEBI:16526"/>
        <dbReference type="ChEBI" id="CHEBI:57287"/>
        <dbReference type="ChEBI" id="CHEBI:57327"/>
        <dbReference type="ChEBI" id="CHEBI:57384"/>
        <dbReference type="ChEBI" id="CHEBI:57783"/>
        <dbReference type="ChEBI" id="CHEBI:58349"/>
        <dbReference type="ChEBI" id="CHEBI:87848"/>
        <dbReference type="ChEBI" id="CHEBI:142236"/>
        <dbReference type="EC" id="2.3.1.292"/>
    </reaction>
</comment>
<evidence type="ECO:0000256" key="1">
    <source>
        <dbReference type="ARBA" id="ARBA00001937"/>
    </source>
</evidence>
<proteinExistence type="predicted"/>
<evidence type="ECO:0000256" key="16">
    <source>
        <dbReference type="ARBA" id="ARBA00066974"/>
    </source>
</evidence>
<dbReference type="Proteomes" id="UP000826300">
    <property type="component" value="Chromosome"/>
</dbReference>
<dbReference type="InterPro" id="IPR020841">
    <property type="entry name" value="PKS_Beta-ketoAc_synthase_dom"/>
</dbReference>
<evidence type="ECO:0000256" key="19">
    <source>
        <dbReference type="ARBA" id="ARBA00078169"/>
    </source>
</evidence>
<dbReference type="InterPro" id="IPR016039">
    <property type="entry name" value="Thiolase-like"/>
</dbReference>
<feature type="domain" description="PKS/mFAS DH" evidence="24">
    <location>
        <begin position="1372"/>
        <end position="1653"/>
    </location>
</feature>
<dbReference type="Gene3D" id="3.40.47.10">
    <property type="match status" value="1"/>
</dbReference>
<evidence type="ECO:0000256" key="3">
    <source>
        <dbReference type="ARBA" id="ARBA00022450"/>
    </source>
</evidence>
<dbReference type="Pfam" id="PF22621">
    <property type="entry name" value="CurL-like_PKS_C"/>
    <property type="match status" value="1"/>
</dbReference>
<dbReference type="PANTHER" id="PTHR43775">
    <property type="entry name" value="FATTY ACID SYNTHASE"/>
    <property type="match status" value="1"/>
</dbReference>
<dbReference type="InterPro" id="IPR050091">
    <property type="entry name" value="PKS_NRPS_Biosynth_Enz"/>
</dbReference>
<dbReference type="InterPro" id="IPR016035">
    <property type="entry name" value="Acyl_Trfase/lysoPLipase"/>
</dbReference>
<comment type="catalytic activity">
    <reaction evidence="11">
        <text>17-(4-hydroxyphenyl)heptadecanoyl-[(phenol)carboxyphthiodiolenone synthase] + 2 (S)-methylmalonyl-CoA + 3 malonyl-CoA + 5 NADPH + 10 H(+) = C35-(phenol)carboxyphthiodiolenone-[(phenol)carboxyphthiodiolenone synthase] + 5 CO2 + 5 NADP(+) + 5 CoA + 2 H2O</text>
        <dbReference type="Rhea" id="RHEA:57756"/>
        <dbReference type="Rhea" id="RHEA-COMP:14272"/>
        <dbReference type="Rhea" id="RHEA-COMP:14989"/>
        <dbReference type="ChEBI" id="CHEBI:15377"/>
        <dbReference type="ChEBI" id="CHEBI:15378"/>
        <dbReference type="ChEBI" id="CHEBI:16526"/>
        <dbReference type="ChEBI" id="CHEBI:57287"/>
        <dbReference type="ChEBI" id="CHEBI:57327"/>
        <dbReference type="ChEBI" id="CHEBI:57384"/>
        <dbReference type="ChEBI" id="CHEBI:57783"/>
        <dbReference type="ChEBI" id="CHEBI:58349"/>
        <dbReference type="ChEBI" id="CHEBI:133300"/>
        <dbReference type="ChEBI" id="CHEBI:142259"/>
        <dbReference type="EC" id="2.3.1.292"/>
    </reaction>
</comment>
<evidence type="ECO:0000256" key="12">
    <source>
        <dbReference type="ARBA" id="ARBA00051971"/>
    </source>
</evidence>
<dbReference type="InterPro" id="IPR014030">
    <property type="entry name" value="Ketoacyl_synth_N"/>
</dbReference>
<dbReference type="Gene3D" id="3.10.129.110">
    <property type="entry name" value="Polyketide synthase dehydratase"/>
    <property type="match status" value="1"/>
</dbReference>
<dbReference type="Pfam" id="PF21394">
    <property type="entry name" value="Beta-ketacyl_N"/>
    <property type="match status" value="1"/>
</dbReference>
<dbReference type="GO" id="GO:0034081">
    <property type="term" value="C:polyketide synthase complex"/>
    <property type="evidence" value="ECO:0007669"/>
    <property type="project" value="UniProtKB-ARBA"/>
</dbReference>
<dbReference type="Gene3D" id="3.40.50.720">
    <property type="entry name" value="NAD(P)-binding Rossmann-like Domain"/>
    <property type="match status" value="1"/>
</dbReference>
<evidence type="ECO:0000256" key="2">
    <source>
        <dbReference type="ARBA" id="ARBA00001957"/>
    </source>
</evidence>
<dbReference type="Pfam" id="PF08659">
    <property type="entry name" value="KR"/>
    <property type="match status" value="1"/>
</dbReference>
<dbReference type="PROSITE" id="PS52019">
    <property type="entry name" value="PKS_MFAS_DH"/>
    <property type="match status" value="1"/>
</dbReference>
<dbReference type="Gene3D" id="1.10.1200.10">
    <property type="entry name" value="ACP-like"/>
    <property type="match status" value="1"/>
</dbReference>
<dbReference type="SUPFAM" id="SSF51735">
    <property type="entry name" value="NAD(P)-binding Rossmann-fold domains"/>
    <property type="match status" value="2"/>
</dbReference>
<evidence type="ECO:0000313" key="25">
    <source>
        <dbReference type="EMBL" id="QYZ69013.1"/>
    </source>
</evidence>
<dbReference type="GO" id="GO:0004312">
    <property type="term" value="F:fatty acid synthase activity"/>
    <property type="evidence" value="ECO:0007669"/>
    <property type="project" value="TreeGrafter"/>
</dbReference>
<gene>
    <name evidence="25" type="ORF">JO391_14860</name>
</gene>
<feature type="domain" description="Ketosynthase family 3 (KS3)" evidence="23">
    <location>
        <begin position="10"/>
        <end position="437"/>
    </location>
</feature>
<dbReference type="CDD" id="cd08953">
    <property type="entry name" value="KR_2_SDR_x"/>
    <property type="match status" value="1"/>
</dbReference>
<dbReference type="InterPro" id="IPR020806">
    <property type="entry name" value="PKS_PP-bd"/>
</dbReference>
<dbReference type="Pfam" id="PF14765">
    <property type="entry name" value="PS-DH"/>
    <property type="match status" value="1"/>
</dbReference>
<dbReference type="Pfam" id="PF00109">
    <property type="entry name" value="ketoacyl-synt"/>
    <property type="match status" value="1"/>
</dbReference>
<feature type="active site" description="Proton donor; for dehydratase activity" evidence="21">
    <location>
        <position position="1568"/>
    </location>
</feature>
<evidence type="ECO:0000256" key="21">
    <source>
        <dbReference type="PROSITE-ProRule" id="PRU01363"/>
    </source>
</evidence>
<dbReference type="FunFam" id="1.10.1200.10:FF:000005">
    <property type="entry name" value="Nonribosomal peptide synthetase 1"/>
    <property type="match status" value="1"/>
</dbReference>
<dbReference type="InterPro" id="IPR014043">
    <property type="entry name" value="Acyl_transferase_dom"/>
</dbReference>
<sequence length="2116" mass="228905">MTSRPEPWSETDIAIVGMAAHLPGAADVDAYWRNLRDGIESIRALTPADLAAAGESPARMARPNYVPAAAPLEGFADFDAEFFGFSPKEAAILDPQHRQFLEVAWESLENAGHPPERFKGAIGVYAGCGMGSYFYFNLCSNRDLVSSTGMFLLRHTGNDKDFLSTRVSHIFDLKGPSVNIQTACSTSLVAVHYGIQALLNGECDMALAGGVTIELPQGRGYLYHENEILSPDGHCHAFDHRAQGTVFGSGAGCVVLRRLADAVADGDHIWAVIKGTAINNDGAAKAGYLAPSVEGQATCVAEAQAVAGVVSDSVSYVECHGTGTYLGDPIEVAALTQAFRQTGTGVGTCRIGSVKTNIGHLDTAAGVASLVKVALALHHRQLPPSLGYEAPNPTIDFETSPFRVNDRLSDWTGPEPLRAGVNSLGVGGTNAHAVLERAPERAASEESLWPFQPIVVSARSKAALDAASARLAAHLRANPDQPLADVAFTLKEGRRAFEKRRVLVAESHAEAAALLEGGDARRVFTHEALESPEVVFLFPGGGAQYAGMARDLYETEPVFQDWMDRGLAVLQPKLDYDIKAIWLPGKGQEAAANERLKRPSVQLPLIMITEYGLAKLFESWGVSPAALVGHSMGENTAAALAGVMSFEDCIGLVHLRGQLFDTIAPGGMLSVPLAEADLRPRLTGDLDMASVNAPGLCVVSGPDAALKTLAETLAVEGVETQRIAIDIAAHSRMLEPILDRFGAYLRSIRLSPPRLPIISNRTGQPLTAAEATDPDYWVRHLRGTVNFQSCMDWLKTEGPRVFVEMGPGRALSSLAQANGVPAAQVVPALRHPEQAMADDAWHILTIARLWACGVAVDWEPVWAGARRNRVVLPTYPFQRKTYFIAPSETGAEPEAHLPERRDDIADWGWRPVWRPKEAACDCDVEDGLAQAPKQSWLVFLDDAGLGREVVARLKAAGHPVVTVRAGDAFAREAGGYVLAPERGREGYDQLIRDLVAHGHAPDRIAHFWGVTATESFRPGSSFLHRNLEQGFYSLMFLAQAIAEENLPRPIHLTAITNGAAQVKAEALRWPEKATILGPVRVIPRELPGFTCSTLDVELAGGRAEALALPVLEDLLATPGEHLAALRQGRRYEQGLRPTTLADEPFAFPRKATVLITGGFGGIGLTLAEDLIRRFEAHVILLARRPLPPREQWQARLDRNGPADPVNRRILALQRLEAIGGRVEVAAADVCDVEDMRAALTIAEGRLGPVKVVVHAAGVVDDGPLLTKTPAEVEEVFAPKLHGTQVLSQLFPDGALELMVLFSSTSTVTGPAGQIDYVAANEYLNAWAKSHSGGKTRVVALDWGIWQGVGMAAEALADRTGDRPASPRLPIRAPLLDEEGFDARGNRVFFSRLTTDRWLLDGHRLADGTALVPGTGMLEFAAEAMAAQGEGTALEMRDFTFFRPLVVDAPVEARARLIRSDEGYGFDLRSEVTVAGRTGWQTHATASLMPLKGAAPRLDMAALRTRMGAAETGAGLRTGQEDHLRFGPRWRVLETRAFGKGEGLADLALPAKFAGEAGQGWLIHPALMDIATGWAMELIAGYRPSHLWVPVAYDRLRLWRPLPARIVSHVRNAGANRAEGPVARFDVTLATPEGEVCAEITGFTIRRLEGALTLTPPQARDLEVEGGTARAASPAEERLLHSFARGIRPEEGAEAFRRALAAGQSQIIVSSLDLPALVALTRAAEAERPEGQSFDRPDLNTAYVEPGNDIERTLVGFWQELLGVARVGVEDSFFDLGGHSLIAVRLFAMVKKAWRVDFPISVLFEAPTVAACARLIEAEIGPQDDSAPAARPVAPARRFTHLVPMHQGEGGPRQPFFLVAGMFGNVLNLRHLAQLIGGDRPFYGLQARGLYGDAAPHEDFVEAARDYLAEMRQVQPKGPYMLGGFSGGGLIAWEIARQLEAAREEVSLLVLLDTPIPLRPALSRADKAAIKAAELREKGPGFLIDWARQRWDWERRGKHEKAEDSAEGFHNAAIEAAFRAALPRYEMTVHNGRTVLFRPPLDRRWKVTGGRWVSSAREYVFPDNDLTRFAPGLKVIEVPGDHDSMVLEPNVRVLAKRLKAVIAEAETEPGTFAQAAE</sequence>
<dbReference type="SUPFAM" id="SSF52151">
    <property type="entry name" value="FabD/lysophospholipase-like"/>
    <property type="match status" value="1"/>
</dbReference>
<dbReference type="SUPFAM" id="SSF47336">
    <property type="entry name" value="ACP-like"/>
    <property type="match status" value="1"/>
</dbReference>
<dbReference type="GO" id="GO:0006633">
    <property type="term" value="P:fatty acid biosynthetic process"/>
    <property type="evidence" value="ECO:0007669"/>
    <property type="project" value="InterPro"/>
</dbReference>
<dbReference type="SMART" id="SM00822">
    <property type="entry name" value="PKS_KR"/>
    <property type="match status" value="1"/>
</dbReference>
<comment type="catalytic activity">
    <reaction evidence="12">
        <text>19-(4-hydroxyphenyl)nonadecanoyl-[(phenol)carboxyphthiodiolenone synthase] + 2 (S)-methylmalonyl-CoA + 3 malonyl-CoA + 5 NADPH + 10 H(+) = C37-(phenol)carboxyphthiodiolenone-[(phenol)carboxyphthiodiolenone synthase] + 5 CO2 + 5 NADP(+) + 5 CoA + 2 H2O</text>
        <dbReference type="Rhea" id="RHEA:57760"/>
        <dbReference type="Rhea" id="RHEA-COMP:14273"/>
        <dbReference type="Rhea" id="RHEA-COMP:14990"/>
        <dbReference type="ChEBI" id="CHEBI:15377"/>
        <dbReference type="ChEBI" id="CHEBI:15378"/>
        <dbReference type="ChEBI" id="CHEBI:16526"/>
        <dbReference type="ChEBI" id="CHEBI:57287"/>
        <dbReference type="ChEBI" id="CHEBI:57327"/>
        <dbReference type="ChEBI" id="CHEBI:57384"/>
        <dbReference type="ChEBI" id="CHEBI:57783"/>
        <dbReference type="ChEBI" id="CHEBI:58349"/>
        <dbReference type="ChEBI" id="CHEBI:133301"/>
        <dbReference type="ChEBI" id="CHEBI:142260"/>
        <dbReference type="EC" id="2.3.1.292"/>
    </reaction>
</comment>
<evidence type="ECO:0000256" key="11">
    <source>
        <dbReference type="ARBA" id="ARBA00050973"/>
    </source>
</evidence>
<keyword evidence="10" id="KW-0511">Multifunctional enzyme</keyword>
<comment type="cofactor">
    <cofactor evidence="2">
        <name>pantetheine 4'-phosphate</name>
        <dbReference type="ChEBI" id="CHEBI:47942"/>
    </cofactor>
</comment>
<dbReference type="SMART" id="SM00825">
    <property type="entry name" value="PKS_KS"/>
    <property type="match status" value="1"/>
</dbReference>
<dbReference type="SUPFAM" id="SSF55048">
    <property type="entry name" value="Probable ACP-binding domain of malonyl-CoA ACP transacylase"/>
    <property type="match status" value="1"/>
</dbReference>
<feature type="region of interest" description="C-terminal hotdog fold" evidence="21">
    <location>
        <begin position="1506"/>
        <end position="1653"/>
    </location>
</feature>
<dbReference type="InterPro" id="IPR001227">
    <property type="entry name" value="Ac_transferase_dom_sf"/>
</dbReference>
<dbReference type="InterPro" id="IPR018201">
    <property type="entry name" value="Ketoacyl_synth_AS"/>
</dbReference>
<dbReference type="Gene3D" id="3.30.70.3290">
    <property type="match status" value="1"/>
</dbReference>
<comment type="catalytic activity">
    <reaction evidence="13">
        <text>docosanoyl-[(phenol)carboxyphthiodiolenone synthase] + 2 (S)-methylmalonyl-CoA + 3 malonyl-CoA + 5 NADPH + 10 H(+) = C34-carboxyphthiodiolenone-[(phenol)carboxyphthiodiolenone synthase] + 5 CO2 + 5 NADP(+) + 5 CoA + 2 H2O</text>
        <dbReference type="Rhea" id="RHEA:57752"/>
        <dbReference type="Rhea" id="RHEA-COMP:14987"/>
        <dbReference type="Rhea" id="RHEA-COMP:14988"/>
        <dbReference type="ChEBI" id="CHEBI:15377"/>
        <dbReference type="ChEBI" id="CHEBI:15378"/>
        <dbReference type="ChEBI" id="CHEBI:16526"/>
        <dbReference type="ChEBI" id="CHEBI:57287"/>
        <dbReference type="ChEBI" id="CHEBI:57327"/>
        <dbReference type="ChEBI" id="CHEBI:57384"/>
        <dbReference type="ChEBI" id="CHEBI:57783"/>
        <dbReference type="ChEBI" id="CHEBI:58349"/>
        <dbReference type="ChEBI" id="CHEBI:142237"/>
        <dbReference type="ChEBI" id="CHEBI:142238"/>
        <dbReference type="EC" id="2.3.1.292"/>
    </reaction>
</comment>
<dbReference type="GO" id="GO:0004315">
    <property type="term" value="F:3-oxoacyl-[acyl-carrier-protein] synthase activity"/>
    <property type="evidence" value="ECO:0007669"/>
    <property type="project" value="InterPro"/>
</dbReference>
<keyword evidence="7" id="KW-0521">NADP</keyword>
<dbReference type="FunFam" id="3.40.47.10:FF:000042">
    <property type="entry name" value="Polyketide synthase Pks13"/>
    <property type="match status" value="1"/>
</dbReference>
<dbReference type="InterPro" id="IPR036736">
    <property type="entry name" value="ACP-like_sf"/>
</dbReference>
<dbReference type="InterPro" id="IPR049551">
    <property type="entry name" value="PKS_DH_C"/>
</dbReference>
<dbReference type="SUPFAM" id="SSF53474">
    <property type="entry name" value="alpha/beta-Hydrolases"/>
    <property type="match status" value="1"/>
</dbReference>
<dbReference type="Gene3D" id="3.40.366.10">
    <property type="entry name" value="Malonyl-Coenzyme A Acyl Carrier Protein, domain 2"/>
    <property type="match status" value="1"/>
</dbReference>
<dbReference type="Gene3D" id="3.40.50.1820">
    <property type="entry name" value="alpha/beta hydrolase"/>
    <property type="match status" value="1"/>
</dbReference>
<evidence type="ECO:0000256" key="5">
    <source>
        <dbReference type="ARBA" id="ARBA00022679"/>
    </source>
</evidence>
<reference evidence="25" key="1">
    <citation type="submission" date="2021-02" db="EMBL/GenBank/DDBJ databases">
        <title>Rhodobacter shimadae sp. nov., an aerobic anoxygenic phototrophic bacterium isolated from a hot spring.</title>
        <authorList>
            <person name="Muramatsu S."/>
            <person name="Haruta S."/>
            <person name="Hirose S."/>
            <person name="Hanada S."/>
        </authorList>
    </citation>
    <scope>NUCLEOTIDE SEQUENCE</scope>
    <source>
        <strain evidence="25">N10</strain>
    </source>
</reference>
<evidence type="ECO:0000256" key="10">
    <source>
        <dbReference type="ARBA" id="ARBA00023268"/>
    </source>
</evidence>
<dbReference type="Pfam" id="PF21089">
    <property type="entry name" value="PKS_DH_N"/>
    <property type="match status" value="1"/>
</dbReference>
<keyword evidence="6" id="KW-0276">Fatty acid metabolism</keyword>
<dbReference type="InterPro" id="IPR036291">
    <property type="entry name" value="NAD(P)-bd_dom_sf"/>
</dbReference>
<dbReference type="KEGG" id="nsm:JO391_14860"/>
<keyword evidence="3" id="KW-0596">Phosphopantetheine</keyword>
<evidence type="ECO:0000313" key="26">
    <source>
        <dbReference type="Proteomes" id="UP000826300"/>
    </source>
</evidence>
<comment type="function">
    <text evidence="15">Part of the PpsABCDE complex involved in the biosynthesis of the lipid core common to phthiocerols and phenolphthiocerols by successive additions of malonyl-CoA or methylmalonyl-CoA extender units. PpsA can accept as substrate the activated forms of either icosanoyl (C20), docosanoyl (C22) or lignoceroyl (C24) groups from FadD26, or a (4-hydroxyphenyl)-C17 or (4-hydroxyphenyl)-C19 fatty acyl from FadD29. PpsA initiates the biosynthesis and extends its substrate using a malonyl-CoA extender unit. The PpsB and PpsC proteins add the second and third malonyl-CoA extender units. PpsD adds an (R)-methylmalonyl unit and PpsE adds a second (R)-methylmalonyl unit. The incorporation of the methylmalonyl units results in formation of two branched methyl groups in the elongated product.</text>
</comment>
<evidence type="ECO:0000256" key="14">
    <source>
        <dbReference type="ARBA" id="ARBA00052745"/>
    </source>
</evidence>
<organism evidence="25 26">
    <name type="scientific">Neotabrizicola shimadae</name>
    <dbReference type="NCBI Taxonomy" id="2807096"/>
    <lineage>
        <taxon>Bacteria</taxon>
        <taxon>Pseudomonadati</taxon>
        <taxon>Pseudomonadota</taxon>
        <taxon>Alphaproteobacteria</taxon>
        <taxon>Rhodobacterales</taxon>
        <taxon>Paracoccaceae</taxon>
        <taxon>Neotabrizicola</taxon>
    </lineage>
</organism>
<dbReference type="EC" id="2.3.1.292" evidence="16"/>
<evidence type="ECO:0000256" key="20">
    <source>
        <dbReference type="ARBA" id="ARBA00084020"/>
    </source>
</evidence>
<dbReference type="SUPFAM" id="SSF53901">
    <property type="entry name" value="Thiolase-like"/>
    <property type="match status" value="1"/>
</dbReference>
<dbReference type="Pfam" id="PF00975">
    <property type="entry name" value="Thioesterase"/>
    <property type="match status" value="1"/>
</dbReference>
<keyword evidence="4" id="KW-0597">Phosphoprotein</keyword>
<feature type="active site" description="Proton acceptor; for dehydratase activity" evidence="21">
    <location>
        <position position="1402"/>
    </location>
</feature>
<evidence type="ECO:0000259" key="22">
    <source>
        <dbReference type="PROSITE" id="PS50075"/>
    </source>
</evidence>
<evidence type="ECO:0000256" key="9">
    <source>
        <dbReference type="ARBA" id="ARBA00023098"/>
    </source>
</evidence>
<dbReference type="SMART" id="SM00827">
    <property type="entry name" value="PKS_AT"/>
    <property type="match status" value="1"/>
</dbReference>
<evidence type="ECO:0000256" key="18">
    <source>
        <dbReference type="ARBA" id="ARBA00075053"/>
    </source>
</evidence>
<dbReference type="InterPro" id="IPR042104">
    <property type="entry name" value="PKS_dehydratase_sf"/>
</dbReference>
<evidence type="ECO:0000256" key="13">
    <source>
        <dbReference type="ARBA" id="ARBA00052119"/>
    </source>
</evidence>
<dbReference type="InterPro" id="IPR029058">
    <property type="entry name" value="AB_hydrolase_fold"/>
</dbReference>
<keyword evidence="26" id="KW-1185">Reference proteome</keyword>
<evidence type="ECO:0000256" key="17">
    <source>
        <dbReference type="ARBA" id="ARBA00073623"/>
    </source>
</evidence>
<dbReference type="InterPro" id="IPR049490">
    <property type="entry name" value="C883_1060-like_KR_N"/>
</dbReference>
<accession>A0A8G1ECF2</accession>
<feature type="region of interest" description="N-terminal hotdog fold" evidence="21">
    <location>
        <begin position="1372"/>
        <end position="1494"/>
    </location>
</feature>
<evidence type="ECO:0000259" key="24">
    <source>
        <dbReference type="PROSITE" id="PS52019"/>
    </source>
</evidence>
<dbReference type="InterPro" id="IPR016036">
    <property type="entry name" value="Malonyl_transacylase_ACP-bd"/>
</dbReference>
<dbReference type="InterPro" id="IPR013968">
    <property type="entry name" value="PKS_KR"/>
</dbReference>
<keyword evidence="8" id="KW-0560">Oxidoreductase</keyword>
<feature type="domain" description="Carrier" evidence="22">
    <location>
        <begin position="1744"/>
        <end position="1819"/>
    </location>
</feature>
<evidence type="ECO:0000256" key="8">
    <source>
        <dbReference type="ARBA" id="ARBA00023002"/>
    </source>
</evidence>
<evidence type="ECO:0000256" key="7">
    <source>
        <dbReference type="ARBA" id="ARBA00022857"/>
    </source>
</evidence>
<dbReference type="PROSITE" id="PS00606">
    <property type="entry name" value="KS3_1"/>
    <property type="match status" value="1"/>
</dbReference>
<dbReference type="PANTHER" id="PTHR43775:SF51">
    <property type="entry name" value="INACTIVE PHENOLPHTHIOCEROL SYNTHESIS POLYKETIDE SYNTHASE TYPE I PKS1-RELATED"/>
    <property type="match status" value="1"/>
</dbReference>
<dbReference type="Pfam" id="PF00550">
    <property type="entry name" value="PP-binding"/>
    <property type="match status" value="1"/>
</dbReference>
<dbReference type="Pfam" id="PF00698">
    <property type="entry name" value="Acyl_transf_1"/>
    <property type="match status" value="1"/>
</dbReference>
<dbReference type="CDD" id="cd00833">
    <property type="entry name" value="PKS"/>
    <property type="match status" value="1"/>
</dbReference>
<dbReference type="Gene3D" id="3.30.70.250">
    <property type="entry name" value="Malonyl-CoA ACP transacylase, ACP-binding"/>
    <property type="match status" value="1"/>
</dbReference>
<dbReference type="GO" id="GO:0031177">
    <property type="term" value="F:phosphopantetheine binding"/>
    <property type="evidence" value="ECO:0007669"/>
    <property type="project" value="InterPro"/>
</dbReference>
<keyword evidence="9" id="KW-0443">Lipid metabolism</keyword>
<evidence type="ECO:0000256" key="6">
    <source>
        <dbReference type="ARBA" id="ARBA00022832"/>
    </source>
</evidence>
<dbReference type="SMART" id="SM00826">
    <property type="entry name" value="PKS_DH"/>
    <property type="match status" value="1"/>
</dbReference>
<dbReference type="PROSITE" id="PS52004">
    <property type="entry name" value="KS3_2"/>
    <property type="match status" value="1"/>
</dbReference>
<dbReference type="InterPro" id="IPR057326">
    <property type="entry name" value="KR_dom"/>
</dbReference>
<dbReference type="PROSITE" id="PS50075">
    <property type="entry name" value="CARRIER"/>
    <property type="match status" value="1"/>
</dbReference>
<dbReference type="InterPro" id="IPR014031">
    <property type="entry name" value="Ketoacyl_synth_C"/>
</dbReference>
<protein>
    <recommendedName>
        <fullName evidence="17">Phenolphthiocerol/phthiocerol polyketide synthase subunit E</fullName>
        <ecNumber evidence="16">2.3.1.292</ecNumber>
    </recommendedName>
    <alternativeName>
        <fullName evidence="19">(Phenol)carboxyphthiodiolenone synthase subunit E</fullName>
    </alternativeName>
    <alternativeName>
        <fullName evidence="20">Beta-ketoacyl-acyl-carrier-protein synthase I</fullName>
    </alternativeName>
    <alternativeName>
        <fullName evidence="18">Phthiocerol synthesis polyketide synthase type I PpsE</fullName>
    </alternativeName>
</protein>
<dbReference type="InterPro" id="IPR009081">
    <property type="entry name" value="PP-bd_ACP"/>
</dbReference>
<dbReference type="EMBL" id="CP069370">
    <property type="protein sequence ID" value="QYZ69013.1"/>
    <property type="molecule type" value="Genomic_DNA"/>
</dbReference>
<evidence type="ECO:0000259" key="23">
    <source>
        <dbReference type="PROSITE" id="PS52004"/>
    </source>
</evidence>
<comment type="cofactor">
    <cofactor evidence="1">
        <name>NADP(+)</name>
        <dbReference type="ChEBI" id="CHEBI:58349"/>
    </cofactor>
</comment>
<dbReference type="InterPro" id="IPR049900">
    <property type="entry name" value="PKS_mFAS_DH"/>
</dbReference>
<dbReference type="SMART" id="SM00823">
    <property type="entry name" value="PKS_PP"/>
    <property type="match status" value="1"/>
</dbReference>
<dbReference type="Pfam" id="PF02801">
    <property type="entry name" value="Ketoacyl-synt_C"/>
    <property type="match status" value="1"/>
</dbReference>